<keyword evidence="5 7" id="KW-0653">Protein transport</keyword>
<dbReference type="FunFam" id="1.25.40.10:FF:000049">
    <property type="entry name" value="Alpha-soluble NSF attachment protein-like"/>
    <property type="match status" value="1"/>
</dbReference>
<name>A0A8H7ZFW9_9ASCO</name>
<dbReference type="PANTHER" id="PTHR13768:SF8">
    <property type="entry name" value="ALPHA-SOLUBLE NSF ATTACHMENT PROTEIN"/>
    <property type="match status" value="1"/>
</dbReference>
<evidence type="ECO:0000256" key="4">
    <source>
        <dbReference type="ARBA" id="ARBA00022892"/>
    </source>
</evidence>
<dbReference type="Gene3D" id="1.25.40.10">
    <property type="entry name" value="Tetratricopeptide repeat domain"/>
    <property type="match status" value="1"/>
</dbReference>
<evidence type="ECO:0000256" key="1">
    <source>
        <dbReference type="ARBA" id="ARBA00004170"/>
    </source>
</evidence>
<dbReference type="Pfam" id="PF14938">
    <property type="entry name" value="SNAP"/>
    <property type="match status" value="1"/>
</dbReference>
<gene>
    <name evidence="8" type="ORF">I9W82_000168</name>
</gene>
<comment type="subcellular location">
    <subcellularLocation>
        <location evidence="1 7">Membrane</location>
        <topology evidence="1 7">Peripheral membrane protein</topology>
    </subcellularLocation>
</comment>
<dbReference type="GO" id="GO:0035494">
    <property type="term" value="P:SNARE complex disassembly"/>
    <property type="evidence" value="ECO:0007669"/>
    <property type="project" value="TreeGrafter"/>
</dbReference>
<evidence type="ECO:0000313" key="8">
    <source>
        <dbReference type="EMBL" id="KAG5421078.1"/>
    </source>
</evidence>
<dbReference type="GO" id="GO:0031201">
    <property type="term" value="C:SNARE complex"/>
    <property type="evidence" value="ECO:0007669"/>
    <property type="project" value="TreeGrafter"/>
</dbReference>
<proteinExistence type="inferred from homology"/>
<dbReference type="GeneID" id="93648797"/>
<keyword evidence="6 7" id="KW-0472">Membrane</keyword>
<dbReference type="GO" id="GO:0005483">
    <property type="term" value="F:soluble NSF attachment protein activity"/>
    <property type="evidence" value="ECO:0007669"/>
    <property type="project" value="UniProtKB-ARBA"/>
</dbReference>
<dbReference type="PRINTS" id="PR00448">
    <property type="entry name" value="NSFATTACHMNT"/>
</dbReference>
<dbReference type="InterPro" id="IPR011990">
    <property type="entry name" value="TPR-like_helical_dom_sf"/>
</dbReference>
<dbReference type="Proteomes" id="UP000669133">
    <property type="component" value="Unassembled WGS sequence"/>
</dbReference>
<accession>A0A8H7ZFW9</accession>
<dbReference type="GO" id="GO:0006886">
    <property type="term" value="P:intracellular protein transport"/>
    <property type="evidence" value="ECO:0007669"/>
    <property type="project" value="UniProtKB-UniRule"/>
</dbReference>
<dbReference type="SUPFAM" id="SSF48452">
    <property type="entry name" value="TPR-like"/>
    <property type="match status" value="1"/>
</dbReference>
<dbReference type="EMBL" id="JAEOAQ010000001">
    <property type="protein sequence ID" value="KAG5421078.1"/>
    <property type="molecule type" value="Genomic_DNA"/>
</dbReference>
<keyword evidence="3 7" id="KW-0813">Transport</keyword>
<dbReference type="RefSeq" id="XP_067550194.1">
    <property type="nucleotide sequence ID" value="XM_067690451.1"/>
</dbReference>
<comment type="function">
    <text evidence="7">Required for vesicular transport between the endoplasmic reticulum and the Golgi apparatus.</text>
</comment>
<dbReference type="OrthoDB" id="9984275at2759"/>
<keyword evidence="4 7" id="KW-0931">ER-Golgi transport</keyword>
<comment type="similarity">
    <text evidence="2 7">Belongs to the SNAP family.</text>
</comment>
<dbReference type="PANTHER" id="PTHR13768">
    <property type="entry name" value="SOLUBLE NSF ATTACHMENT PROTEIN SNAP"/>
    <property type="match status" value="1"/>
</dbReference>
<comment type="caution">
    <text evidence="8">The sequence shown here is derived from an EMBL/GenBank/DDBJ whole genome shotgun (WGS) entry which is preliminary data.</text>
</comment>
<reference evidence="8 9" key="1">
    <citation type="submission" date="2020-12" db="EMBL/GenBank/DDBJ databases">
        <title>Effect of drift, selection, and recombination on the evolution of hybrid genomes in Candida yeast pathogens.</title>
        <authorList>
            <person name="Mixao V."/>
            <person name="Ksiezopolska E."/>
            <person name="Saus E."/>
            <person name="Boekhout T."/>
            <person name="Gacser A."/>
            <person name="Gabaldon T."/>
        </authorList>
    </citation>
    <scope>NUCLEOTIDE SEQUENCE [LARGE SCALE GENOMIC DNA]</scope>
    <source>
        <strain evidence="8 9">BP57</strain>
    </source>
</reference>
<evidence type="ECO:0000256" key="6">
    <source>
        <dbReference type="ARBA" id="ARBA00023136"/>
    </source>
</evidence>
<dbReference type="InterPro" id="IPR000744">
    <property type="entry name" value="NSF_attach"/>
</dbReference>
<dbReference type="AlphaFoldDB" id="A0A8H7ZFW9"/>
<evidence type="ECO:0000256" key="3">
    <source>
        <dbReference type="ARBA" id="ARBA00022448"/>
    </source>
</evidence>
<keyword evidence="9" id="KW-1185">Reference proteome</keyword>
<dbReference type="CDD" id="cd15832">
    <property type="entry name" value="SNAP"/>
    <property type="match status" value="1"/>
</dbReference>
<sequence length="293" mass="33050">MSDPKQLIAEAEKLLKPQSGFFSFISGSSQSIRKEDATDLYIQAANSYRLKKDFNQAGNQFMKAAEVQKSLNNHNDAANHLVEAYKCYKSASPTNAIDALSQAIHIFLTQNGQFRRAANFTMDLAELYESVGDTSNAIKSYEQAGDYFTTDNAEALSNKAFLKCADLSAASGEYKKAIELYDTVIKNSLNNSLTKWSLKDYFFKSILSVLCTEDVVETEKRMEKYAQDDPNWPETRECKLIEGLLESINNGDVEDYSDKVFDYDKFSKLDKLKTQLLLKIKTSVVENDEVDIL</sequence>
<dbReference type="GO" id="GO:0005774">
    <property type="term" value="C:vacuolar membrane"/>
    <property type="evidence" value="ECO:0007669"/>
    <property type="project" value="TreeGrafter"/>
</dbReference>
<organism evidence="8 9">
    <name type="scientific">Candida metapsilosis</name>
    <dbReference type="NCBI Taxonomy" id="273372"/>
    <lineage>
        <taxon>Eukaryota</taxon>
        <taxon>Fungi</taxon>
        <taxon>Dikarya</taxon>
        <taxon>Ascomycota</taxon>
        <taxon>Saccharomycotina</taxon>
        <taxon>Pichiomycetes</taxon>
        <taxon>Debaryomycetaceae</taxon>
        <taxon>Candida/Lodderomyces clade</taxon>
        <taxon>Candida</taxon>
    </lineage>
</organism>
<evidence type="ECO:0000313" key="9">
    <source>
        <dbReference type="Proteomes" id="UP000669133"/>
    </source>
</evidence>
<evidence type="ECO:0000256" key="2">
    <source>
        <dbReference type="ARBA" id="ARBA00010050"/>
    </source>
</evidence>
<evidence type="ECO:0000256" key="7">
    <source>
        <dbReference type="RuleBase" id="RU367013"/>
    </source>
</evidence>
<dbReference type="GO" id="GO:0019905">
    <property type="term" value="F:syntaxin binding"/>
    <property type="evidence" value="ECO:0007669"/>
    <property type="project" value="TreeGrafter"/>
</dbReference>
<evidence type="ECO:0000256" key="5">
    <source>
        <dbReference type="ARBA" id="ARBA00022927"/>
    </source>
</evidence>
<protein>
    <submittedName>
        <fullName evidence="8">SEC17</fullName>
    </submittedName>
</protein>